<evidence type="ECO:0000313" key="4">
    <source>
        <dbReference type="Proteomes" id="UP000321721"/>
    </source>
</evidence>
<dbReference type="InterPro" id="IPR036890">
    <property type="entry name" value="HATPase_C_sf"/>
</dbReference>
<dbReference type="CDD" id="cd16936">
    <property type="entry name" value="HATPase_RsbW-like"/>
    <property type="match status" value="1"/>
</dbReference>
<protein>
    <submittedName>
        <fullName evidence="3">ATP-binding protein</fullName>
    </submittedName>
</protein>
<dbReference type="GO" id="GO:0005524">
    <property type="term" value="F:ATP binding"/>
    <property type="evidence" value="ECO:0007669"/>
    <property type="project" value="UniProtKB-KW"/>
</dbReference>
<keyword evidence="3" id="KW-0547">Nucleotide-binding</keyword>
<reference evidence="3 4" key="1">
    <citation type="submission" date="2019-08" db="EMBL/GenBank/DDBJ databases">
        <title>Genome of Vicingus serpentipes NCIMB 15042.</title>
        <authorList>
            <person name="Bowman J.P."/>
        </authorList>
    </citation>
    <scope>NUCLEOTIDE SEQUENCE [LARGE SCALE GENOMIC DNA]</scope>
    <source>
        <strain evidence="3 4">NCIMB 15042</strain>
    </source>
</reference>
<feature type="domain" description="Histidine kinase/HSP90-like ATPase" evidence="2">
    <location>
        <begin position="11"/>
        <end position="131"/>
    </location>
</feature>
<accession>A0A5C6RRX4</accession>
<dbReference type="AlphaFoldDB" id="A0A5C6RRX4"/>
<dbReference type="RefSeq" id="WP_147101031.1">
    <property type="nucleotide sequence ID" value="NZ_VOOS01000004.1"/>
</dbReference>
<dbReference type="InterPro" id="IPR050267">
    <property type="entry name" value="Anti-sigma-factor_SerPK"/>
</dbReference>
<evidence type="ECO:0000259" key="2">
    <source>
        <dbReference type="Pfam" id="PF13581"/>
    </source>
</evidence>
<dbReference type="EMBL" id="VOOS01000004">
    <property type="protein sequence ID" value="TXB64759.1"/>
    <property type="molecule type" value="Genomic_DNA"/>
</dbReference>
<keyword evidence="1" id="KW-0723">Serine/threonine-protein kinase</keyword>
<dbReference type="OrthoDB" id="1467655at2"/>
<comment type="caution">
    <text evidence="3">The sequence shown here is derived from an EMBL/GenBank/DDBJ whole genome shotgun (WGS) entry which is preliminary data.</text>
</comment>
<sequence>MTLLAQNLVLSSDISNLIQIEKLIDSVCDNCHITEDNYGNILIALTEAVNNAIVHGNKEDVSKKVTLTYVVSSNEVCFVVKDEGNGFDLNQVPDPTLPENINKLNGRGVFLMNSLADEVVYEENGSAVSLKFCLTNS</sequence>
<dbReference type="PANTHER" id="PTHR35526">
    <property type="entry name" value="ANTI-SIGMA-F FACTOR RSBW-RELATED"/>
    <property type="match status" value="1"/>
</dbReference>
<keyword evidence="1" id="KW-0808">Transferase</keyword>
<dbReference type="PANTHER" id="PTHR35526:SF3">
    <property type="entry name" value="ANTI-SIGMA-F FACTOR RSBW"/>
    <property type="match status" value="1"/>
</dbReference>
<evidence type="ECO:0000256" key="1">
    <source>
        <dbReference type="ARBA" id="ARBA00022527"/>
    </source>
</evidence>
<organism evidence="3 4">
    <name type="scientific">Vicingus serpentipes</name>
    <dbReference type="NCBI Taxonomy" id="1926625"/>
    <lineage>
        <taxon>Bacteria</taxon>
        <taxon>Pseudomonadati</taxon>
        <taxon>Bacteroidota</taxon>
        <taxon>Flavobacteriia</taxon>
        <taxon>Flavobacteriales</taxon>
        <taxon>Vicingaceae</taxon>
        <taxon>Vicingus</taxon>
    </lineage>
</organism>
<dbReference type="SUPFAM" id="SSF55874">
    <property type="entry name" value="ATPase domain of HSP90 chaperone/DNA topoisomerase II/histidine kinase"/>
    <property type="match status" value="1"/>
</dbReference>
<proteinExistence type="predicted"/>
<keyword evidence="4" id="KW-1185">Reference proteome</keyword>
<dbReference type="InterPro" id="IPR003594">
    <property type="entry name" value="HATPase_dom"/>
</dbReference>
<evidence type="ECO:0000313" key="3">
    <source>
        <dbReference type="EMBL" id="TXB64759.1"/>
    </source>
</evidence>
<name>A0A5C6RRX4_9FLAO</name>
<dbReference type="Gene3D" id="3.30.565.10">
    <property type="entry name" value="Histidine kinase-like ATPase, C-terminal domain"/>
    <property type="match status" value="1"/>
</dbReference>
<keyword evidence="1" id="KW-0418">Kinase</keyword>
<gene>
    <name evidence="3" type="ORF">FRY74_09920</name>
</gene>
<dbReference type="Proteomes" id="UP000321721">
    <property type="component" value="Unassembled WGS sequence"/>
</dbReference>
<dbReference type="Pfam" id="PF13581">
    <property type="entry name" value="HATPase_c_2"/>
    <property type="match status" value="1"/>
</dbReference>
<dbReference type="GO" id="GO:0004674">
    <property type="term" value="F:protein serine/threonine kinase activity"/>
    <property type="evidence" value="ECO:0007669"/>
    <property type="project" value="UniProtKB-KW"/>
</dbReference>
<keyword evidence="3" id="KW-0067">ATP-binding</keyword>